<sequence>MPANKRDILLDTAERLFYAEGFHATGIDRVVAEAGVARMTLYNHFPSKEELIMAVLARRHDRYLDTLRQAIAKANAGEAVMALAMAHCQWLESTSNRGCIVIKAIGEFEEHSPAIANQGRQLKHDMLATIGEALSRDGQINDLSLAERLLIVLEGTDALVPVLSAATVTDHLQKLLPAVLAGSERRTIT</sequence>
<dbReference type="SUPFAM" id="SSF48498">
    <property type="entry name" value="Tetracyclin repressor-like, C-terminal domain"/>
    <property type="match status" value="1"/>
</dbReference>
<dbReference type="Pfam" id="PF00440">
    <property type="entry name" value="TetR_N"/>
    <property type="match status" value="1"/>
</dbReference>
<dbReference type="Proteomes" id="UP000218890">
    <property type="component" value="Chromosome"/>
</dbReference>
<protein>
    <submittedName>
        <fullName evidence="6">Transcriptional regulator</fullName>
    </submittedName>
</protein>
<evidence type="ECO:0000256" key="2">
    <source>
        <dbReference type="ARBA" id="ARBA00023125"/>
    </source>
</evidence>
<dbReference type="RefSeq" id="WP_096410340.1">
    <property type="nucleotide sequence ID" value="NZ_AP017372.2"/>
</dbReference>
<keyword evidence="1" id="KW-0805">Transcription regulation</keyword>
<dbReference type="InterPro" id="IPR009057">
    <property type="entry name" value="Homeodomain-like_sf"/>
</dbReference>
<accession>A0A0X8X8U8</accession>
<dbReference type="OrthoDB" id="116240at2"/>
<evidence type="ECO:0000256" key="3">
    <source>
        <dbReference type="ARBA" id="ARBA00023163"/>
    </source>
</evidence>
<dbReference type="InterPro" id="IPR036271">
    <property type="entry name" value="Tet_transcr_reg_TetR-rel_C_sf"/>
</dbReference>
<dbReference type="AlphaFoldDB" id="A0A0X8X8U8"/>
<evidence type="ECO:0000256" key="4">
    <source>
        <dbReference type="PROSITE-ProRule" id="PRU00335"/>
    </source>
</evidence>
<feature type="DNA-binding region" description="H-T-H motif" evidence="4">
    <location>
        <begin position="26"/>
        <end position="45"/>
    </location>
</feature>
<proteinExistence type="predicted"/>
<dbReference type="KEGG" id="hhk:HH1059_09360"/>
<evidence type="ECO:0000259" key="5">
    <source>
        <dbReference type="PROSITE" id="PS50977"/>
    </source>
</evidence>
<feature type="domain" description="HTH tetR-type" evidence="5">
    <location>
        <begin position="3"/>
        <end position="63"/>
    </location>
</feature>
<dbReference type="PRINTS" id="PR00455">
    <property type="entry name" value="HTHTETR"/>
</dbReference>
<organism evidence="6 7">
    <name type="scientific">Halorhodospira halochloris</name>
    <name type="common">Ectothiorhodospira halochloris</name>
    <dbReference type="NCBI Taxonomy" id="1052"/>
    <lineage>
        <taxon>Bacteria</taxon>
        <taxon>Pseudomonadati</taxon>
        <taxon>Pseudomonadota</taxon>
        <taxon>Gammaproteobacteria</taxon>
        <taxon>Chromatiales</taxon>
        <taxon>Ectothiorhodospiraceae</taxon>
        <taxon>Halorhodospira</taxon>
    </lineage>
</organism>
<dbReference type="EMBL" id="AP017372">
    <property type="protein sequence ID" value="BAU57629.2"/>
    <property type="molecule type" value="Genomic_DNA"/>
</dbReference>
<dbReference type="PANTHER" id="PTHR47506:SF1">
    <property type="entry name" value="HTH-TYPE TRANSCRIPTIONAL REGULATOR YJDC"/>
    <property type="match status" value="1"/>
</dbReference>
<evidence type="ECO:0000313" key="7">
    <source>
        <dbReference type="Proteomes" id="UP000218890"/>
    </source>
</evidence>
<evidence type="ECO:0000256" key="1">
    <source>
        <dbReference type="ARBA" id="ARBA00023015"/>
    </source>
</evidence>
<keyword evidence="7" id="KW-1185">Reference proteome</keyword>
<dbReference type="FunFam" id="1.10.10.60:FF:000141">
    <property type="entry name" value="TetR family transcriptional regulator"/>
    <property type="match status" value="1"/>
</dbReference>
<dbReference type="PANTHER" id="PTHR47506">
    <property type="entry name" value="TRANSCRIPTIONAL REGULATORY PROTEIN"/>
    <property type="match status" value="1"/>
</dbReference>
<dbReference type="SUPFAM" id="SSF46689">
    <property type="entry name" value="Homeodomain-like"/>
    <property type="match status" value="1"/>
</dbReference>
<reference evidence="6" key="1">
    <citation type="submission" date="2016-02" db="EMBL/GenBank/DDBJ databases">
        <title>Halorhodospira halochloris DSM-1059 complete genome, version 2.</title>
        <authorList>
            <person name="Tsukatani Y."/>
        </authorList>
    </citation>
    <scope>NUCLEOTIDE SEQUENCE</scope>
    <source>
        <strain evidence="6">DSM 1059</strain>
    </source>
</reference>
<dbReference type="GO" id="GO:0003677">
    <property type="term" value="F:DNA binding"/>
    <property type="evidence" value="ECO:0007669"/>
    <property type="project" value="UniProtKB-UniRule"/>
</dbReference>
<evidence type="ECO:0000313" key="6">
    <source>
        <dbReference type="EMBL" id="BAU57629.2"/>
    </source>
</evidence>
<gene>
    <name evidence="6" type="ORF">HH1059_09360</name>
</gene>
<dbReference type="InterPro" id="IPR001647">
    <property type="entry name" value="HTH_TetR"/>
</dbReference>
<dbReference type="Gene3D" id="1.10.357.10">
    <property type="entry name" value="Tetracycline Repressor, domain 2"/>
    <property type="match status" value="1"/>
</dbReference>
<keyword evidence="2 4" id="KW-0238">DNA-binding</keyword>
<dbReference type="PROSITE" id="PS50977">
    <property type="entry name" value="HTH_TETR_2"/>
    <property type="match status" value="1"/>
</dbReference>
<keyword evidence="3" id="KW-0804">Transcription</keyword>
<name>A0A0X8X8U8_HALHR</name>